<evidence type="ECO:0000256" key="1">
    <source>
        <dbReference type="ARBA" id="ARBA00004651"/>
    </source>
</evidence>
<evidence type="ECO:0000313" key="8">
    <source>
        <dbReference type="Proteomes" id="UP001150924"/>
    </source>
</evidence>
<dbReference type="AlphaFoldDB" id="A0A9X3IYX2"/>
<keyword evidence="8" id="KW-1185">Reference proteome</keyword>
<sequence length="67" mass="6944">MLLGFVTTVAGNLTLIGSVANIIVAEKAADAHELGFFEYLRFGLVSTLVVLAVCVPALVLLARAIGT</sequence>
<dbReference type="PANTHER" id="PTHR43302">
    <property type="entry name" value="TRANSPORTER ARSB-RELATED"/>
    <property type="match status" value="1"/>
</dbReference>
<evidence type="ECO:0000256" key="4">
    <source>
        <dbReference type="ARBA" id="ARBA00022989"/>
    </source>
</evidence>
<evidence type="ECO:0000256" key="6">
    <source>
        <dbReference type="SAM" id="Phobius"/>
    </source>
</evidence>
<comment type="caution">
    <text evidence="7">The sequence shown here is derived from an EMBL/GenBank/DDBJ whole genome shotgun (WGS) entry which is preliminary data.</text>
</comment>
<evidence type="ECO:0008006" key="9">
    <source>
        <dbReference type="Google" id="ProtNLM"/>
    </source>
</evidence>
<dbReference type="PANTHER" id="PTHR43302:SF5">
    <property type="entry name" value="TRANSPORTER ARSB-RELATED"/>
    <property type="match status" value="1"/>
</dbReference>
<accession>A0A9X3IYX2</accession>
<reference evidence="7" key="1">
    <citation type="submission" date="2022-11" db="EMBL/GenBank/DDBJ databases">
        <title>Minimal conservation of predation-associated metabolite biosynthetic gene clusters underscores biosynthetic potential of Myxococcota including descriptions for ten novel species: Archangium lansinium sp. nov., Myxococcus landrumus sp. nov., Nannocystis bai.</title>
        <authorList>
            <person name="Ahearne A."/>
            <person name="Stevens C."/>
            <person name="Phillips K."/>
        </authorList>
    </citation>
    <scope>NUCLEOTIDE SEQUENCE</scope>
    <source>
        <strain evidence="7">Na p29</strain>
    </source>
</reference>
<evidence type="ECO:0000256" key="3">
    <source>
        <dbReference type="ARBA" id="ARBA00022692"/>
    </source>
</evidence>
<keyword evidence="4 6" id="KW-1133">Transmembrane helix</keyword>
<protein>
    <recommendedName>
        <fullName evidence="9">Citrate transporter-like domain-containing protein</fullName>
    </recommendedName>
</protein>
<evidence type="ECO:0000256" key="5">
    <source>
        <dbReference type="ARBA" id="ARBA00023136"/>
    </source>
</evidence>
<keyword evidence="5 6" id="KW-0472">Membrane</keyword>
<dbReference type="Proteomes" id="UP001150924">
    <property type="component" value="Unassembled WGS sequence"/>
</dbReference>
<evidence type="ECO:0000313" key="7">
    <source>
        <dbReference type="EMBL" id="MCY1008024.1"/>
    </source>
</evidence>
<feature type="transmembrane region" description="Helical" evidence="6">
    <location>
        <begin position="39"/>
        <end position="62"/>
    </location>
</feature>
<name>A0A9X3IYX2_9BACT</name>
<organism evidence="7 8">
    <name type="scientific">Nannocystis pusilla</name>
    <dbReference type="NCBI Taxonomy" id="889268"/>
    <lineage>
        <taxon>Bacteria</taxon>
        <taxon>Pseudomonadati</taxon>
        <taxon>Myxococcota</taxon>
        <taxon>Polyangia</taxon>
        <taxon>Nannocystales</taxon>
        <taxon>Nannocystaceae</taxon>
        <taxon>Nannocystis</taxon>
    </lineage>
</organism>
<evidence type="ECO:0000256" key="2">
    <source>
        <dbReference type="ARBA" id="ARBA00022475"/>
    </source>
</evidence>
<dbReference type="RefSeq" id="WP_267770673.1">
    <property type="nucleotide sequence ID" value="NZ_JAPNKE010000002.1"/>
</dbReference>
<gene>
    <name evidence="7" type="ORF">OV079_21185</name>
</gene>
<keyword evidence="3 6" id="KW-0812">Transmembrane</keyword>
<dbReference type="GO" id="GO:0005886">
    <property type="term" value="C:plasma membrane"/>
    <property type="evidence" value="ECO:0007669"/>
    <property type="project" value="UniProtKB-SubCell"/>
</dbReference>
<comment type="subcellular location">
    <subcellularLocation>
        <location evidence="1">Cell membrane</location>
        <topology evidence="1">Multi-pass membrane protein</topology>
    </subcellularLocation>
</comment>
<proteinExistence type="predicted"/>
<keyword evidence="2" id="KW-1003">Cell membrane</keyword>
<dbReference type="EMBL" id="JAPNKE010000002">
    <property type="protein sequence ID" value="MCY1008024.1"/>
    <property type="molecule type" value="Genomic_DNA"/>
</dbReference>